<gene>
    <name evidence="1" type="ORF">BIV57_10935</name>
</gene>
<accession>A0A1J7BFL6</accession>
<name>A0A1J7BFL6_9ACTN</name>
<comment type="caution">
    <text evidence="1">The sequence shown here is derived from an EMBL/GenBank/DDBJ whole genome shotgun (WGS) entry which is preliminary data.</text>
</comment>
<protein>
    <submittedName>
        <fullName evidence="1">Uncharacterized protein</fullName>
    </submittedName>
</protein>
<evidence type="ECO:0000313" key="2">
    <source>
        <dbReference type="Proteomes" id="UP000243342"/>
    </source>
</evidence>
<keyword evidence="2" id="KW-1185">Reference proteome</keyword>
<dbReference type="EMBL" id="MLCF01000052">
    <property type="protein sequence ID" value="OIV37475.1"/>
    <property type="molecule type" value="Genomic_DNA"/>
</dbReference>
<reference evidence="1 2" key="1">
    <citation type="submission" date="2016-10" db="EMBL/GenBank/DDBJ databases">
        <title>Genome sequence of Streptomyces gilvigriseus MUSC 26.</title>
        <authorList>
            <person name="Lee L.-H."/>
            <person name="Ser H.-L."/>
        </authorList>
    </citation>
    <scope>NUCLEOTIDE SEQUENCE [LARGE SCALE GENOMIC DNA]</scope>
    <source>
        <strain evidence="1 2">MUSC 26</strain>
    </source>
</reference>
<evidence type="ECO:0000313" key="1">
    <source>
        <dbReference type="EMBL" id="OIV37475.1"/>
    </source>
</evidence>
<organism evidence="1 2">
    <name type="scientific">Mangrovactinospora gilvigrisea</name>
    <dbReference type="NCBI Taxonomy" id="1428644"/>
    <lineage>
        <taxon>Bacteria</taxon>
        <taxon>Bacillati</taxon>
        <taxon>Actinomycetota</taxon>
        <taxon>Actinomycetes</taxon>
        <taxon>Kitasatosporales</taxon>
        <taxon>Streptomycetaceae</taxon>
        <taxon>Mangrovactinospora</taxon>
    </lineage>
</organism>
<dbReference type="AlphaFoldDB" id="A0A1J7BFL6"/>
<sequence length="110" mass="11838">MVTACTAGCPGLVWHPGCCGRAAVLGLRAAAVFGYQVLKVLGRNRRKRGQRLSLYEHGLVVVAARGRTAAYRWDAVTVSRKTVRRGFEKSAEWGPAIAEAVARAGRPQSC</sequence>
<dbReference type="Proteomes" id="UP000243342">
    <property type="component" value="Unassembled WGS sequence"/>
</dbReference>
<proteinExistence type="predicted"/>